<feature type="transmembrane region" description="Helical" evidence="9">
    <location>
        <begin position="6"/>
        <end position="24"/>
    </location>
</feature>
<feature type="transmembrane region" description="Helical" evidence="9">
    <location>
        <begin position="342"/>
        <end position="361"/>
    </location>
</feature>
<organism evidence="11 12">
    <name type="scientific">Aeromonas molluscorum 848</name>
    <dbReference type="NCBI Taxonomy" id="1268236"/>
    <lineage>
        <taxon>Bacteria</taxon>
        <taxon>Pseudomonadati</taxon>
        <taxon>Pseudomonadota</taxon>
        <taxon>Gammaproteobacteria</taxon>
        <taxon>Aeromonadales</taxon>
        <taxon>Aeromonadaceae</taxon>
        <taxon>Aeromonas</taxon>
    </lineage>
</organism>
<reference evidence="11 12" key="1">
    <citation type="journal article" date="2013" name="Genome Announc.">
        <title>Draft Genome Sequence of Aeromonas molluscorum Strain 848TT, Isolated from Bivalve Molluscs.</title>
        <authorList>
            <person name="Spataro N."/>
            <person name="Farfan M."/>
            <person name="Albarral V."/>
            <person name="Sanglas A."/>
            <person name="Loren J.G."/>
            <person name="Fuste M.C."/>
            <person name="Bosch E."/>
        </authorList>
    </citation>
    <scope>NUCLEOTIDE SEQUENCE [LARGE SCALE GENOMIC DNA]</scope>
    <source>
        <strain evidence="11 12">848</strain>
    </source>
</reference>
<feature type="transmembrane region" description="Helical" evidence="9">
    <location>
        <begin position="161"/>
        <end position="179"/>
    </location>
</feature>
<feature type="transmembrane region" description="Helical" evidence="9">
    <location>
        <begin position="199"/>
        <end position="217"/>
    </location>
</feature>
<evidence type="ECO:0000256" key="9">
    <source>
        <dbReference type="SAM" id="Phobius"/>
    </source>
</evidence>
<evidence type="ECO:0000256" key="8">
    <source>
        <dbReference type="ARBA" id="ARBA00023136"/>
    </source>
</evidence>
<dbReference type="GO" id="GO:0015297">
    <property type="term" value="F:antiporter activity"/>
    <property type="evidence" value="ECO:0007669"/>
    <property type="project" value="UniProtKB-KW"/>
</dbReference>
<evidence type="ECO:0000256" key="7">
    <source>
        <dbReference type="ARBA" id="ARBA00023065"/>
    </source>
</evidence>
<dbReference type="GO" id="GO:1902600">
    <property type="term" value="P:proton transmembrane transport"/>
    <property type="evidence" value="ECO:0007669"/>
    <property type="project" value="InterPro"/>
</dbReference>
<feature type="transmembrane region" description="Helical" evidence="9">
    <location>
        <begin position="237"/>
        <end position="264"/>
    </location>
</feature>
<feature type="transmembrane region" description="Helical" evidence="9">
    <location>
        <begin position="373"/>
        <end position="396"/>
    </location>
</feature>
<dbReference type="PANTHER" id="PTHR32507">
    <property type="entry name" value="NA(+)/H(+) ANTIPORTER 1"/>
    <property type="match status" value="1"/>
</dbReference>
<dbReference type="AlphaFoldDB" id="R1F8W9"/>
<keyword evidence="3" id="KW-0050">Antiport</keyword>
<evidence type="ECO:0000313" key="11">
    <source>
        <dbReference type="EMBL" id="EOD56203.1"/>
    </source>
</evidence>
<feature type="transmembrane region" description="Helical" evidence="9">
    <location>
        <begin position="285"/>
        <end position="304"/>
    </location>
</feature>
<dbReference type="InterPro" id="IPR006153">
    <property type="entry name" value="Cation/H_exchanger_TM"/>
</dbReference>
<keyword evidence="2" id="KW-0813">Transport</keyword>
<evidence type="ECO:0000256" key="5">
    <source>
        <dbReference type="ARBA" id="ARBA00022692"/>
    </source>
</evidence>
<comment type="subcellular location">
    <subcellularLocation>
        <location evidence="1">Cell membrane</location>
        <topology evidence="1">Multi-pass membrane protein</topology>
    </subcellularLocation>
</comment>
<dbReference type="Gene3D" id="1.20.1530.20">
    <property type="match status" value="1"/>
</dbReference>
<dbReference type="Pfam" id="PF00999">
    <property type="entry name" value="Na_H_Exchanger"/>
    <property type="match status" value="1"/>
</dbReference>
<evidence type="ECO:0000256" key="1">
    <source>
        <dbReference type="ARBA" id="ARBA00004651"/>
    </source>
</evidence>
<keyword evidence="12" id="KW-1185">Reference proteome</keyword>
<feature type="domain" description="Cation/H+ exchanger transmembrane" evidence="10">
    <location>
        <begin position="16"/>
        <end position="397"/>
    </location>
</feature>
<keyword evidence="8 9" id="KW-0472">Membrane</keyword>
<dbReference type="EMBL" id="AQGQ01000017">
    <property type="protein sequence ID" value="EOD56203.1"/>
    <property type="molecule type" value="Genomic_DNA"/>
</dbReference>
<evidence type="ECO:0000256" key="3">
    <source>
        <dbReference type="ARBA" id="ARBA00022449"/>
    </source>
</evidence>
<evidence type="ECO:0000259" key="10">
    <source>
        <dbReference type="Pfam" id="PF00999"/>
    </source>
</evidence>
<keyword evidence="6 9" id="KW-1133">Transmembrane helix</keyword>
<evidence type="ECO:0000256" key="4">
    <source>
        <dbReference type="ARBA" id="ARBA00022475"/>
    </source>
</evidence>
<dbReference type="GO" id="GO:0005886">
    <property type="term" value="C:plasma membrane"/>
    <property type="evidence" value="ECO:0007669"/>
    <property type="project" value="UniProtKB-SubCell"/>
</dbReference>
<keyword evidence="4" id="KW-1003">Cell membrane</keyword>
<name>R1F8W9_9GAMM</name>
<feature type="transmembrane region" description="Helical" evidence="9">
    <location>
        <begin position="310"/>
        <end position="330"/>
    </location>
</feature>
<sequence>MDTSLIYQNLTIIAAFLLVYSLIAGRFESKLVNGPLLFLLAGALLGPGALNLFTLEIDNEGIKLLAELTLVIVLFSDAANTDWQVLRANRRLPIRLLLIGLPLTLVGGALLGRWLFPDLPLLELAILATILTPTDAALGQAVVSNPAVPAPIREGLNQESGLNDGICVPVILLLLALIAPTEQHQGTGALALSLMLEEIGIGLIVAVGLSHLTLWLLKLSYLNGWQLPLWRQLTLPGLALLSFALAQTLGGSGFIAAFVAGLLIGYRFGEHKHEYLDSCEGYGDLLSVVIWMVFGATMLPIMGSLLEWQYWLYALASLTLLRMLPVWLCLLGSGLTLELKLFVGWFGPRGLASIVFAVMVLQNKPALLGQEPIIKTVLCTILLSVILHGISANPWVNRLKRCRA</sequence>
<evidence type="ECO:0000313" key="12">
    <source>
        <dbReference type="Proteomes" id="UP000013526"/>
    </source>
</evidence>
<keyword evidence="5 9" id="KW-0812">Transmembrane</keyword>
<feature type="transmembrane region" description="Helical" evidence="9">
    <location>
        <begin position="92"/>
        <end position="116"/>
    </location>
</feature>
<dbReference type="PANTHER" id="PTHR32507:SF8">
    <property type="entry name" value="CNH1P"/>
    <property type="match status" value="1"/>
</dbReference>
<proteinExistence type="predicted"/>
<evidence type="ECO:0000256" key="6">
    <source>
        <dbReference type="ARBA" id="ARBA00022989"/>
    </source>
</evidence>
<dbReference type="Proteomes" id="UP000013526">
    <property type="component" value="Unassembled WGS sequence"/>
</dbReference>
<gene>
    <name evidence="11" type="ORF">G113_04748</name>
</gene>
<feature type="transmembrane region" description="Helical" evidence="9">
    <location>
        <begin position="36"/>
        <end position="55"/>
    </location>
</feature>
<dbReference type="RefSeq" id="WP_005894330.1">
    <property type="nucleotide sequence ID" value="NZ_AQGQ01000017.1"/>
</dbReference>
<dbReference type="InterPro" id="IPR038770">
    <property type="entry name" value="Na+/solute_symporter_sf"/>
</dbReference>
<dbReference type="PATRIC" id="fig|1268236.3.peg.946"/>
<evidence type="ECO:0000256" key="2">
    <source>
        <dbReference type="ARBA" id="ARBA00022448"/>
    </source>
</evidence>
<protein>
    <submittedName>
        <fullName evidence="11">Na(+)/H(+) antiporter</fullName>
    </submittedName>
</protein>
<dbReference type="OrthoDB" id="9810860at2"/>
<comment type="caution">
    <text evidence="11">The sequence shown here is derived from an EMBL/GenBank/DDBJ whole genome shotgun (WGS) entry which is preliminary data.</text>
</comment>
<accession>R1F8W9</accession>
<keyword evidence="7" id="KW-0406">Ion transport</keyword>